<proteinExistence type="predicted"/>
<dbReference type="AlphaFoldDB" id="A0A3E1NPU2"/>
<comment type="caution">
    <text evidence="4">The sequence shown here is derived from an EMBL/GenBank/DDBJ whole genome shotgun (WGS) entry which is preliminary data.</text>
</comment>
<dbReference type="Gene3D" id="3.40.718.10">
    <property type="entry name" value="Isopropylmalate Dehydrogenase"/>
    <property type="match status" value="1"/>
</dbReference>
<dbReference type="GO" id="GO:0051287">
    <property type="term" value="F:NAD binding"/>
    <property type="evidence" value="ECO:0007669"/>
    <property type="project" value="InterPro"/>
</dbReference>
<keyword evidence="3" id="KW-0520">NAD</keyword>
<evidence type="ECO:0000256" key="1">
    <source>
        <dbReference type="ARBA" id="ARBA00022723"/>
    </source>
</evidence>
<keyword evidence="5" id="KW-1185">Reference proteome</keyword>
<dbReference type="InterPro" id="IPR005255">
    <property type="entry name" value="PdxA_fam"/>
</dbReference>
<dbReference type="EC" id="1.1.1.262" evidence="4"/>
<dbReference type="OrthoDB" id="9801783at2"/>
<dbReference type="RefSeq" id="WP_116845564.1">
    <property type="nucleotide sequence ID" value="NZ_QTJU01000001.1"/>
</dbReference>
<dbReference type="NCBIfam" id="TIGR00557">
    <property type="entry name" value="pdxA"/>
    <property type="match status" value="1"/>
</dbReference>
<dbReference type="GO" id="GO:0050570">
    <property type="term" value="F:4-hydroxythreonine-4-phosphate dehydrogenase activity"/>
    <property type="evidence" value="ECO:0007669"/>
    <property type="project" value="UniProtKB-EC"/>
</dbReference>
<dbReference type="SUPFAM" id="SSF53659">
    <property type="entry name" value="Isocitrate/Isopropylmalate dehydrogenase-like"/>
    <property type="match status" value="1"/>
</dbReference>
<dbReference type="EMBL" id="QTJU01000001">
    <property type="protein sequence ID" value="RFM29808.1"/>
    <property type="molecule type" value="Genomic_DNA"/>
</dbReference>
<dbReference type="Proteomes" id="UP000261284">
    <property type="component" value="Unassembled WGS sequence"/>
</dbReference>
<evidence type="ECO:0000256" key="3">
    <source>
        <dbReference type="ARBA" id="ARBA00023027"/>
    </source>
</evidence>
<evidence type="ECO:0000313" key="5">
    <source>
        <dbReference type="Proteomes" id="UP000261284"/>
    </source>
</evidence>
<dbReference type="PANTHER" id="PTHR30004">
    <property type="entry name" value="4-HYDROXYTHREONINE-4-PHOSPHATE DEHYDROGENASE"/>
    <property type="match status" value="1"/>
</dbReference>
<name>A0A3E1NPU2_9BACT</name>
<reference evidence="4 5" key="1">
    <citation type="submission" date="2018-08" db="EMBL/GenBank/DDBJ databases">
        <title>Chitinophagaceae sp. K23C18032701, a novel bacterium isolated from forest soil.</title>
        <authorList>
            <person name="Wang C."/>
        </authorList>
    </citation>
    <scope>NUCLEOTIDE SEQUENCE [LARGE SCALE GENOMIC DNA]</scope>
    <source>
        <strain evidence="4 5">K23C18032701</strain>
    </source>
</reference>
<gene>
    <name evidence="4" type="primary">pdxA</name>
    <name evidence="4" type="ORF">DXN05_02190</name>
</gene>
<protein>
    <submittedName>
        <fullName evidence="4">4-hydroxythreonine-4-phosphate dehydrogenase PdxA</fullName>
        <ecNumber evidence="4">1.1.1.262</ecNumber>
    </submittedName>
</protein>
<keyword evidence="2 4" id="KW-0560">Oxidoreductase</keyword>
<evidence type="ECO:0000313" key="4">
    <source>
        <dbReference type="EMBL" id="RFM29808.1"/>
    </source>
</evidence>
<organism evidence="4 5">
    <name type="scientific">Deminuibacter soli</name>
    <dbReference type="NCBI Taxonomy" id="2291815"/>
    <lineage>
        <taxon>Bacteria</taxon>
        <taxon>Pseudomonadati</taxon>
        <taxon>Bacteroidota</taxon>
        <taxon>Chitinophagia</taxon>
        <taxon>Chitinophagales</taxon>
        <taxon>Chitinophagaceae</taxon>
        <taxon>Deminuibacter</taxon>
    </lineage>
</organism>
<keyword evidence="1" id="KW-0479">Metal-binding</keyword>
<evidence type="ECO:0000256" key="2">
    <source>
        <dbReference type="ARBA" id="ARBA00023002"/>
    </source>
</evidence>
<dbReference type="GO" id="GO:0046872">
    <property type="term" value="F:metal ion binding"/>
    <property type="evidence" value="ECO:0007669"/>
    <property type="project" value="UniProtKB-KW"/>
</dbReference>
<sequence length="365" mass="40299">MSNELQKPVIGFSCGDLNGIGLELIIKALSDTRILDICVPVVFASNKSINFYRKVVPDVNFSYQSTKEFGKFHHKQVNIFNCWEEEVQITPGQLNEIGGKYALLSLEQATEALKAGHIQGLVTAPIHKKNIQSETFNYSGHTPYLKSMFNANDVLMLMTAENMRVAVVTEHVPVSDIAQYITRETISSKLAILHQSLQRDFGIDKPKIAVLGLNPHAGDEGLIGNEEETIIKPAIKDAKHQNILAFGPYSADAFFARGQYEKFDAVLAMYHDQGLIPFKSLAIGEGTNFTAGLPVVRTSPDHGTAFDIAGKNRADASSFLSSVFTCIDIIRQRAAYSENRANPLKKISARVLANVEDERIVEDDQ</sequence>
<accession>A0A3E1NPU2</accession>
<dbReference type="PANTHER" id="PTHR30004:SF6">
    <property type="entry name" value="D-THREONATE 4-PHOSPHATE DEHYDROGENASE"/>
    <property type="match status" value="1"/>
</dbReference>
<dbReference type="Pfam" id="PF04166">
    <property type="entry name" value="PdxA"/>
    <property type="match status" value="1"/>
</dbReference>